<reference evidence="3" key="1">
    <citation type="journal article" date="2014" name="Chem. Biol.">
        <title>Genome mining reveals a minimum gene set for the biosynthesis of 32-membered macrocyclic thiopeptides lactazoles.</title>
        <authorList>
            <person name="Hayashi S."/>
            <person name="Ozaki T."/>
            <person name="Asamizu S."/>
            <person name="Ikeda H."/>
            <person name="Omura S."/>
            <person name="Oku N."/>
            <person name="Igarashi Y."/>
            <person name="Tomoda H."/>
            <person name="Onaka H."/>
        </authorList>
    </citation>
    <scope>NUCLEOTIDE SEQUENCE</scope>
    <source>
        <strain evidence="3">OM-6519</strain>
    </source>
</reference>
<organism evidence="3">
    <name type="scientific">Streptomyces lactacystinaeus</name>
    <dbReference type="NCBI Taxonomy" id="1332838"/>
    <lineage>
        <taxon>Bacteria</taxon>
        <taxon>Bacillati</taxon>
        <taxon>Actinomycetota</taxon>
        <taxon>Actinomycetes</taxon>
        <taxon>Kitasatosporales</taxon>
        <taxon>Streptomycetaceae</taxon>
        <taxon>Streptomyces</taxon>
    </lineage>
</organism>
<dbReference type="PROSITE" id="PS51664">
    <property type="entry name" value="YCAO"/>
    <property type="match status" value="1"/>
</dbReference>
<feature type="region of interest" description="Disordered" evidence="1">
    <location>
        <begin position="525"/>
        <end position="544"/>
    </location>
</feature>
<gene>
    <name evidence="3" type="primary">lazE</name>
</gene>
<feature type="region of interest" description="Disordered" evidence="1">
    <location>
        <begin position="215"/>
        <end position="245"/>
    </location>
</feature>
<dbReference type="AlphaFoldDB" id="X5I1H4"/>
<feature type="region of interest" description="Disordered" evidence="1">
    <location>
        <begin position="116"/>
        <end position="186"/>
    </location>
</feature>
<evidence type="ECO:0000259" key="2">
    <source>
        <dbReference type="PROSITE" id="PS51664"/>
    </source>
</evidence>
<dbReference type="Gene3D" id="3.40.50.720">
    <property type="entry name" value="NAD(P)-binding Rossmann-like Domain"/>
    <property type="match status" value="1"/>
</dbReference>
<dbReference type="NCBIfam" id="TIGR03882">
    <property type="entry name" value="cyclo_dehyd_2"/>
    <property type="match status" value="1"/>
</dbReference>
<dbReference type="Gene3D" id="3.30.160.660">
    <property type="match status" value="1"/>
</dbReference>
<dbReference type="NCBIfam" id="TIGR03604">
    <property type="entry name" value="TOMM_cyclo_SagD"/>
    <property type="match status" value="1"/>
</dbReference>
<dbReference type="PANTHER" id="PTHR37809:SF1">
    <property type="entry name" value="RIBOSOMAL PROTEIN S12 METHYLTHIOTRANSFERASE ACCESSORY FACTOR YCAO"/>
    <property type="match status" value="1"/>
</dbReference>
<dbReference type="InterPro" id="IPR003776">
    <property type="entry name" value="YcaO-like_dom"/>
</dbReference>
<dbReference type="Gene3D" id="3.30.1330.230">
    <property type="match status" value="1"/>
</dbReference>
<dbReference type="InterPro" id="IPR022291">
    <property type="entry name" value="Bacteriocin_synth_cyclodeHase"/>
</dbReference>
<dbReference type="Pfam" id="PF02624">
    <property type="entry name" value="YcaO"/>
    <property type="match status" value="1"/>
</dbReference>
<protein>
    <submittedName>
        <fullName evidence="3">Cyclodehydratase</fullName>
    </submittedName>
</protein>
<proteinExistence type="predicted"/>
<name>X5I1H4_9ACTN</name>
<evidence type="ECO:0000256" key="1">
    <source>
        <dbReference type="SAM" id="MobiDB-lite"/>
    </source>
</evidence>
<feature type="domain" description="YcaO" evidence="2">
    <location>
        <begin position="292"/>
        <end position="688"/>
    </location>
</feature>
<accession>X5I1H4</accession>
<sequence length="688" mass="73042">MSELPVLTPVEALAATSGTAVVHLTEWTLGLAARLSRHALAHPVRLVPVREDGALTVVGPVLAPGAPACLACVEYQRLATAGGRVPWQSPALALGGTGTPAFAEAVTALAAELAKGPEAAESAEGAGSPEAAESAEGAGSPEAAESADGAGSPEAAESADGAGSPEAAESADGAGSPEAAESADGATVHVVHGGRATWSTHRVRPVGGCEVCRPLPPDTPEAARLPATPRPLPDPAVLRGPNDRTDAGQLRAELYDERFGPVRRLFRTEDSAFALTTAWVTDGRALDDGGYGRAADFRSSERVALFEAVERHAGMRPLGRRTVLRASYAELARELGPDAVLDPARLGLPDDPHQGHPTPATAPYTPELVLDWVHGWSLTRRRPVAVPERVAYWEVPGRDRPRVVYESSNGCGLGNSPQEAALYGLFEVAERDAFLMAWYARTPLPGVAVPTEDPQIAELADRAELFGYHLTLLDATNDLGVPAVIALCRHRGDHPDAPRTLLAAGAHHDPRTAIRSAVAEVVTNVQEAPHRSTAPGGPRDPQRLRPMLERPELVVSLDDHVGLNTLPEAQPRLDFLFAGPPPVPWTERWPGDPEPVTDLTDLLERTVTRLAGEDLEVLVVTQDEPGVRDRLGLHCAKVVVPGTLPMTFGHANRRTRGLSRLLEVPYRLGRTPAPLRHDELPLHPHPFP</sequence>
<dbReference type="EMBL" id="AB820694">
    <property type="protein sequence ID" value="BAO57438.1"/>
    <property type="molecule type" value="Genomic_DNA"/>
</dbReference>
<evidence type="ECO:0000313" key="3">
    <source>
        <dbReference type="EMBL" id="BAO57438.1"/>
    </source>
</evidence>
<dbReference type="PANTHER" id="PTHR37809">
    <property type="entry name" value="RIBOSOMAL PROTEIN S12 METHYLTHIOTRANSFERASE ACCESSORY FACTOR YCAO"/>
    <property type="match status" value="1"/>
</dbReference>
<dbReference type="Gene3D" id="3.30.40.250">
    <property type="match status" value="1"/>
</dbReference>
<dbReference type="InterPro" id="IPR027624">
    <property type="entry name" value="TOMM_cyclo_SagD"/>
</dbReference>